<evidence type="ECO:0000259" key="1">
    <source>
        <dbReference type="PROSITE" id="PS51677"/>
    </source>
</evidence>
<gene>
    <name evidence="2" type="ORF">AMD02_15665</name>
</gene>
<proteinExistence type="predicted"/>
<dbReference type="InterPro" id="IPR050248">
    <property type="entry name" value="Polysacc_deacetylase_ArnD"/>
</dbReference>
<reference evidence="2" key="1">
    <citation type="submission" date="2015-08" db="EMBL/GenBank/DDBJ databases">
        <title>Complete DNA Sequence of Pseudomonas syringae pv. actinidiae, the Causal Agent of Kiwifruit Canker Disease.</title>
        <authorList>
            <person name="Rikkerink E.H.A."/>
            <person name="Fineran P.C."/>
        </authorList>
    </citation>
    <scope>NUCLEOTIDE SEQUENCE</scope>
    <source>
        <strain evidence="2">DSM 13666</strain>
    </source>
</reference>
<dbReference type="InterPro" id="IPR002509">
    <property type="entry name" value="NODB_dom"/>
</dbReference>
<dbReference type="GeneID" id="87595792"/>
<dbReference type="PROSITE" id="PS51677">
    <property type="entry name" value="NODB"/>
    <property type="match status" value="1"/>
</dbReference>
<dbReference type="PATRIC" id="fig|136160.3.peg.4078"/>
<name>A0A0M0KDC7_ALKHA</name>
<accession>A0A0M0KDC7</accession>
<dbReference type="CDD" id="cd10949">
    <property type="entry name" value="CE4_BsPdaB_like"/>
    <property type="match status" value="1"/>
</dbReference>
<dbReference type="RefSeq" id="WP_053432086.1">
    <property type="nucleotide sequence ID" value="NZ_CP040441.1"/>
</dbReference>
<evidence type="ECO:0000313" key="2">
    <source>
        <dbReference type="EMBL" id="KOO36845.1"/>
    </source>
</evidence>
<dbReference type="Pfam" id="PF01522">
    <property type="entry name" value="Polysacc_deac_1"/>
    <property type="match status" value="1"/>
</dbReference>
<dbReference type="AlphaFoldDB" id="A0A0M0KDC7"/>
<comment type="caution">
    <text evidence="2">The sequence shown here is derived from an EMBL/GenBank/DDBJ whole genome shotgun (WGS) entry which is preliminary data.</text>
</comment>
<dbReference type="SUPFAM" id="SSF88713">
    <property type="entry name" value="Glycoside hydrolase/deacetylase"/>
    <property type="match status" value="1"/>
</dbReference>
<dbReference type="GO" id="GO:0016020">
    <property type="term" value="C:membrane"/>
    <property type="evidence" value="ECO:0007669"/>
    <property type="project" value="TreeGrafter"/>
</dbReference>
<sequence>MKFFWVLRAKKIKQLTIILLTAFFCASLLYLERSHLMVFSTPEGPQAFHKAETDEKVAALTFNISWGEQRVKPIIDVLQSKKVEEATFFISASWAERHPELVELIQEAGYHIGSHGYQYKSYTTWEDEKIRKDLRQSQQVISSITGEKPTLLRPPNGDFDKRVLNLAESYDYTVVHWSINSRDYENPGVDAIVRQVVDHISPGDIVLMHASDSAKQTHKALPIIIDQLKGKGYHFRSIEELMADAHPTHDEIK</sequence>
<dbReference type="NCBIfam" id="TIGR02764">
    <property type="entry name" value="spore_ybaN_pdaB"/>
    <property type="match status" value="1"/>
</dbReference>
<dbReference type="PANTHER" id="PTHR10587:SF128">
    <property type="entry name" value="POLYSACCHARIDE DEACETYLASE PDAB-RELATED"/>
    <property type="match status" value="1"/>
</dbReference>
<dbReference type="GO" id="GO:0005975">
    <property type="term" value="P:carbohydrate metabolic process"/>
    <property type="evidence" value="ECO:0007669"/>
    <property type="project" value="InterPro"/>
</dbReference>
<dbReference type="PANTHER" id="PTHR10587">
    <property type="entry name" value="GLYCOSYL TRANSFERASE-RELATED"/>
    <property type="match status" value="1"/>
</dbReference>
<dbReference type="GO" id="GO:0016810">
    <property type="term" value="F:hydrolase activity, acting on carbon-nitrogen (but not peptide) bonds"/>
    <property type="evidence" value="ECO:0007669"/>
    <property type="project" value="InterPro"/>
</dbReference>
<protein>
    <submittedName>
        <fullName evidence="2">Polysaccharide deacetylase</fullName>
    </submittedName>
</protein>
<feature type="domain" description="NodB homology" evidence="1">
    <location>
        <begin position="56"/>
        <end position="236"/>
    </location>
</feature>
<organism evidence="2">
    <name type="scientific">Halalkalibacterium halodurans</name>
    <name type="common">Bacillus halodurans</name>
    <dbReference type="NCBI Taxonomy" id="86665"/>
    <lineage>
        <taxon>Bacteria</taxon>
        <taxon>Bacillati</taxon>
        <taxon>Bacillota</taxon>
        <taxon>Bacilli</taxon>
        <taxon>Bacillales</taxon>
        <taxon>Bacillaceae</taxon>
        <taxon>Halalkalibacterium (ex Joshi et al. 2022)</taxon>
    </lineage>
</organism>
<dbReference type="InterPro" id="IPR014132">
    <property type="entry name" value="PdaB-like"/>
</dbReference>
<dbReference type="EMBL" id="LILD01000003">
    <property type="protein sequence ID" value="KOO36845.1"/>
    <property type="molecule type" value="Genomic_DNA"/>
</dbReference>
<dbReference type="InterPro" id="IPR011330">
    <property type="entry name" value="Glyco_hydro/deAcase_b/a-brl"/>
</dbReference>
<dbReference type="Gene3D" id="3.20.20.370">
    <property type="entry name" value="Glycoside hydrolase/deacetylase"/>
    <property type="match status" value="1"/>
</dbReference>